<gene>
    <name evidence="3" type="ORF">FVF58_41310</name>
</gene>
<evidence type="ECO:0000313" key="4">
    <source>
        <dbReference type="Proteomes" id="UP000325273"/>
    </source>
</evidence>
<dbReference type="InterPro" id="IPR000868">
    <property type="entry name" value="Isochorismatase-like_dom"/>
</dbReference>
<dbReference type="CDD" id="cd00431">
    <property type="entry name" value="cysteine_hydrolases"/>
    <property type="match status" value="1"/>
</dbReference>
<protein>
    <submittedName>
        <fullName evidence="3">Cysteine hydrolase</fullName>
    </submittedName>
</protein>
<dbReference type="AlphaFoldDB" id="A0A5B0GAX1"/>
<dbReference type="PANTHER" id="PTHR43540:SF1">
    <property type="entry name" value="ISOCHORISMATASE HYDROLASE"/>
    <property type="match status" value="1"/>
</dbReference>
<dbReference type="PANTHER" id="PTHR43540">
    <property type="entry name" value="PEROXYUREIDOACRYLATE/UREIDOACRYLATE AMIDOHYDROLASE-RELATED"/>
    <property type="match status" value="1"/>
</dbReference>
<evidence type="ECO:0000259" key="2">
    <source>
        <dbReference type="Pfam" id="PF00857"/>
    </source>
</evidence>
<comment type="caution">
    <text evidence="3">The sequence shown here is derived from an EMBL/GenBank/DDBJ whole genome shotgun (WGS) entry which is preliminary data.</text>
</comment>
<dbReference type="GO" id="GO:0016787">
    <property type="term" value="F:hydrolase activity"/>
    <property type="evidence" value="ECO:0007669"/>
    <property type="project" value="UniProtKB-KW"/>
</dbReference>
<name>A0A5B0GAX1_9BURK</name>
<evidence type="ECO:0000256" key="1">
    <source>
        <dbReference type="ARBA" id="ARBA00022801"/>
    </source>
</evidence>
<dbReference type="Proteomes" id="UP000325273">
    <property type="component" value="Unassembled WGS sequence"/>
</dbReference>
<accession>A0A5B0GAX1</accession>
<dbReference type="EMBL" id="VTUZ01000047">
    <property type="protein sequence ID" value="KAA0999718.1"/>
    <property type="molecule type" value="Genomic_DNA"/>
</dbReference>
<dbReference type="InterPro" id="IPR036380">
    <property type="entry name" value="Isochorismatase-like_sf"/>
</dbReference>
<dbReference type="InterPro" id="IPR050272">
    <property type="entry name" value="Isochorismatase-like_hydrls"/>
</dbReference>
<reference evidence="3 4" key="1">
    <citation type="submission" date="2019-08" db="EMBL/GenBank/DDBJ databases">
        <title>Paraburkholderia sp. DCY113.</title>
        <authorList>
            <person name="Kang J."/>
        </authorList>
    </citation>
    <scope>NUCLEOTIDE SEQUENCE [LARGE SCALE GENOMIC DNA]</scope>
    <source>
        <strain evidence="3 4">DCY113</strain>
    </source>
</reference>
<dbReference type="SUPFAM" id="SSF52499">
    <property type="entry name" value="Isochorismatase-like hydrolases"/>
    <property type="match status" value="1"/>
</dbReference>
<dbReference type="Pfam" id="PF00857">
    <property type="entry name" value="Isochorismatase"/>
    <property type="match status" value="1"/>
</dbReference>
<keyword evidence="4" id="KW-1185">Reference proteome</keyword>
<sequence length="230" mass="25369">MSRVRFCFCPLRRTVSSRAKFSTSTAVCFVTNQEEFKLSQTVYLLLDMQNDLVHADGPNGKGPLGEQVRQREITARTAQALQKARVAGALVGFVRVGFSAHYQECPPNSPVFSGAPAAGLFKLGQWGTEIHPELEVRDTDLQIVKHRVSPFYATTLEAQLRARGVTRIVCSGVSTQAVVQAAVRDAHDRDYEVVVLEDCCAAHSAQEHVNSIESIRRFCRIETSESVAFA</sequence>
<dbReference type="Gene3D" id="3.40.50.850">
    <property type="entry name" value="Isochorismatase-like"/>
    <property type="match status" value="1"/>
</dbReference>
<organism evidence="3 4">
    <name type="scientific">Paraburkholderia panacisoli</name>
    <dbReference type="NCBI Taxonomy" id="2603818"/>
    <lineage>
        <taxon>Bacteria</taxon>
        <taxon>Pseudomonadati</taxon>
        <taxon>Pseudomonadota</taxon>
        <taxon>Betaproteobacteria</taxon>
        <taxon>Burkholderiales</taxon>
        <taxon>Burkholderiaceae</taxon>
        <taxon>Paraburkholderia</taxon>
    </lineage>
</organism>
<evidence type="ECO:0000313" key="3">
    <source>
        <dbReference type="EMBL" id="KAA0999718.1"/>
    </source>
</evidence>
<feature type="domain" description="Isochorismatase-like" evidence="2">
    <location>
        <begin position="42"/>
        <end position="225"/>
    </location>
</feature>
<keyword evidence="1 3" id="KW-0378">Hydrolase</keyword>
<proteinExistence type="predicted"/>